<dbReference type="Proteomes" id="UP000663848">
    <property type="component" value="Unassembled WGS sequence"/>
</dbReference>
<evidence type="ECO:0000256" key="2">
    <source>
        <dbReference type="SAM" id="SignalP"/>
    </source>
</evidence>
<evidence type="ECO:0000256" key="1">
    <source>
        <dbReference type="SAM" id="MobiDB-lite"/>
    </source>
</evidence>
<proteinExistence type="predicted"/>
<feature type="compositionally biased region" description="Acidic residues" evidence="1">
    <location>
        <begin position="29"/>
        <end position="39"/>
    </location>
</feature>
<evidence type="ECO:0000313" key="4">
    <source>
        <dbReference type="EMBL" id="CAF4941962.1"/>
    </source>
</evidence>
<evidence type="ECO:0000313" key="3">
    <source>
        <dbReference type="EMBL" id="CAF3401219.1"/>
    </source>
</evidence>
<protein>
    <submittedName>
        <fullName evidence="4">Uncharacterized protein</fullName>
    </submittedName>
</protein>
<feature type="signal peptide" evidence="2">
    <location>
        <begin position="1"/>
        <end position="28"/>
    </location>
</feature>
<dbReference type="EMBL" id="CAJNYT010001256">
    <property type="protein sequence ID" value="CAF3401219.1"/>
    <property type="molecule type" value="Genomic_DNA"/>
</dbReference>
<keyword evidence="2" id="KW-0732">Signal</keyword>
<dbReference type="Proteomes" id="UP000663872">
    <property type="component" value="Unassembled WGS sequence"/>
</dbReference>
<organism evidence="4 5">
    <name type="scientific">Rotaria socialis</name>
    <dbReference type="NCBI Taxonomy" id="392032"/>
    <lineage>
        <taxon>Eukaryota</taxon>
        <taxon>Metazoa</taxon>
        <taxon>Spiralia</taxon>
        <taxon>Gnathifera</taxon>
        <taxon>Rotifera</taxon>
        <taxon>Eurotatoria</taxon>
        <taxon>Bdelloidea</taxon>
        <taxon>Philodinida</taxon>
        <taxon>Philodinidae</taxon>
        <taxon>Rotaria</taxon>
    </lineage>
</organism>
<comment type="caution">
    <text evidence="4">The sequence shown here is derived from an EMBL/GenBank/DDBJ whole genome shotgun (WGS) entry which is preliminary data.</text>
</comment>
<reference evidence="4" key="1">
    <citation type="submission" date="2021-02" db="EMBL/GenBank/DDBJ databases">
        <authorList>
            <person name="Nowell W R."/>
        </authorList>
    </citation>
    <scope>NUCLEOTIDE SEQUENCE</scope>
</reference>
<feature type="non-terminal residue" evidence="4">
    <location>
        <position position="1"/>
    </location>
</feature>
<evidence type="ECO:0000313" key="5">
    <source>
        <dbReference type="Proteomes" id="UP000663848"/>
    </source>
</evidence>
<gene>
    <name evidence="3" type="ORF">GRG538_LOCUS10024</name>
    <name evidence="4" type="ORF">QYT958_LOCUS32817</name>
</gene>
<accession>A0A821XJ38</accession>
<sequence length="103" mass="10544">FNNGVPVRSRGVTTVVVVVAAAAAAADSDSSDESTDDVEGNASLLSLSDKSTPAGGVLELLQGPADVSTEAGGDPGLPVANRLVFRLATCQLDFKHKLLTKRH</sequence>
<name>A0A821XJ38_9BILA</name>
<feature type="region of interest" description="Disordered" evidence="1">
    <location>
        <begin position="26"/>
        <end position="51"/>
    </location>
</feature>
<dbReference type="AlphaFoldDB" id="A0A821XJ38"/>
<dbReference type="EMBL" id="CAJOBR010021809">
    <property type="protein sequence ID" value="CAF4941962.1"/>
    <property type="molecule type" value="Genomic_DNA"/>
</dbReference>
<feature type="chain" id="PRO_5036417185" evidence="2">
    <location>
        <begin position="29"/>
        <end position="103"/>
    </location>
</feature>